<evidence type="ECO:0000256" key="4">
    <source>
        <dbReference type="ARBA" id="ARBA00023136"/>
    </source>
</evidence>
<accession>A0A843UUZ5</accession>
<keyword evidence="4 6" id="KW-0472">Membrane</keyword>
<dbReference type="InterPro" id="IPR044610">
    <property type="entry name" value="GLCAT14A/B/C"/>
</dbReference>
<evidence type="ECO:0000256" key="3">
    <source>
        <dbReference type="ARBA" id="ARBA00022679"/>
    </source>
</evidence>
<comment type="subcellular location">
    <subcellularLocation>
        <location evidence="1">Membrane</location>
        <topology evidence="1">Single-pass type II membrane protein</topology>
    </subcellularLocation>
</comment>
<dbReference type="AlphaFoldDB" id="A0A843UUZ5"/>
<feature type="transmembrane region" description="Helical" evidence="6">
    <location>
        <begin position="37"/>
        <end position="59"/>
    </location>
</feature>
<keyword evidence="6" id="KW-0812">Transmembrane</keyword>
<reference evidence="7" key="1">
    <citation type="submission" date="2017-07" db="EMBL/GenBank/DDBJ databases">
        <title>Taro Niue Genome Assembly and Annotation.</title>
        <authorList>
            <person name="Atibalentja N."/>
            <person name="Keating K."/>
            <person name="Fields C.J."/>
        </authorList>
    </citation>
    <scope>NUCLEOTIDE SEQUENCE</scope>
    <source>
        <strain evidence="7">Niue_2</strain>
        <tissue evidence="7">Leaf</tissue>
    </source>
</reference>
<dbReference type="OrthoDB" id="2019572at2759"/>
<dbReference type="InterPro" id="IPR003406">
    <property type="entry name" value="Glyco_trans_14"/>
</dbReference>
<dbReference type="GO" id="GO:0015020">
    <property type="term" value="F:glucuronosyltransferase activity"/>
    <property type="evidence" value="ECO:0007669"/>
    <property type="project" value="InterPro"/>
</dbReference>
<keyword evidence="6" id="KW-1133">Transmembrane helix</keyword>
<organism evidence="7 8">
    <name type="scientific">Colocasia esculenta</name>
    <name type="common">Wild taro</name>
    <name type="synonym">Arum esculentum</name>
    <dbReference type="NCBI Taxonomy" id="4460"/>
    <lineage>
        <taxon>Eukaryota</taxon>
        <taxon>Viridiplantae</taxon>
        <taxon>Streptophyta</taxon>
        <taxon>Embryophyta</taxon>
        <taxon>Tracheophyta</taxon>
        <taxon>Spermatophyta</taxon>
        <taxon>Magnoliopsida</taxon>
        <taxon>Liliopsida</taxon>
        <taxon>Araceae</taxon>
        <taxon>Aroideae</taxon>
        <taxon>Colocasieae</taxon>
        <taxon>Colocasia</taxon>
    </lineage>
</organism>
<dbReference type="PANTHER" id="PTHR45719:SF39">
    <property type="entry name" value="OS04G0301700 PROTEIN"/>
    <property type="match status" value="1"/>
</dbReference>
<sequence length="451" mass="50325">MLSRLPVSKFFAEIWVAQDSRICRIVDFRFYLIAMRLFRASPLLVFPVLAIGAVVFGTLPSSLLRGSWGSGEELKFVAMVSSRGPGLPPVFAYWISGTGGESEKILRLLRAVYHPRNRYLLHMDAGSSAAERTGLAVAVRSDRIFRVFRNVDVVGKGYAVDRTGPSALSATLHGAAVLLKLGGDWDWFITLSSSDYPVVTQDDLLYAFAALPRDLNFVDHTNDLGWKEFERFDKIVVDPSLHSDTNTESFVATEVRKTPDAFKIFTGSPWVILSRPFVQHCILGGDNLPRKLLMYFANVAYAAESYFQTLLCNSPEFSNTTVNHDLRYFVWDDPPKLDPLLLNKTNYKQIIRSGAAFARRFMKNDTILKKLDEKILRRTPGGVVPGGWCSGQIGKRGVKAPAMDPCLGWGDINLVEPGPYGKKLKRLVSQLVSEERLHSSQCMSLDAHKGQ</sequence>
<evidence type="ECO:0000256" key="6">
    <source>
        <dbReference type="SAM" id="Phobius"/>
    </source>
</evidence>
<evidence type="ECO:0000256" key="5">
    <source>
        <dbReference type="ARBA" id="ARBA00023180"/>
    </source>
</evidence>
<dbReference type="Proteomes" id="UP000652761">
    <property type="component" value="Unassembled WGS sequence"/>
</dbReference>
<evidence type="ECO:0000313" key="8">
    <source>
        <dbReference type="Proteomes" id="UP000652761"/>
    </source>
</evidence>
<keyword evidence="5" id="KW-0325">Glycoprotein</keyword>
<dbReference type="Pfam" id="PF02485">
    <property type="entry name" value="Branch"/>
    <property type="match status" value="1"/>
</dbReference>
<dbReference type="PANTHER" id="PTHR45719">
    <property type="entry name" value="GLYCOSYLTRANSFERASE"/>
    <property type="match status" value="1"/>
</dbReference>
<protein>
    <submittedName>
        <fullName evidence="7">Uncharacterized protein</fullName>
    </submittedName>
</protein>
<evidence type="ECO:0000256" key="2">
    <source>
        <dbReference type="ARBA" id="ARBA00022676"/>
    </source>
</evidence>
<proteinExistence type="predicted"/>
<comment type="caution">
    <text evidence="7">The sequence shown here is derived from an EMBL/GenBank/DDBJ whole genome shotgun (WGS) entry which is preliminary data.</text>
</comment>
<evidence type="ECO:0000313" key="7">
    <source>
        <dbReference type="EMBL" id="MQL83519.1"/>
    </source>
</evidence>
<evidence type="ECO:0000256" key="1">
    <source>
        <dbReference type="ARBA" id="ARBA00004606"/>
    </source>
</evidence>
<dbReference type="EMBL" id="NMUH01000700">
    <property type="protein sequence ID" value="MQL83519.1"/>
    <property type="molecule type" value="Genomic_DNA"/>
</dbReference>
<keyword evidence="8" id="KW-1185">Reference proteome</keyword>
<keyword evidence="2" id="KW-0328">Glycosyltransferase</keyword>
<name>A0A843UUZ5_COLES</name>
<gene>
    <name evidence="7" type="ORF">Taro_016025</name>
</gene>
<dbReference type="GO" id="GO:0016020">
    <property type="term" value="C:membrane"/>
    <property type="evidence" value="ECO:0007669"/>
    <property type="project" value="UniProtKB-SubCell"/>
</dbReference>
<keyword evidence="3" id="KW-0808">Transferase</keyword>